<reference evidence="1 2" key="1">
    <citation type="submission" date="2024-02" db="EMBL/GenBank/DDBJ databases">
        <authorList>
            <person name="Chen Y."/>
            <person name="Shah S."/>
            <person name="Dougan E. K."/>
            <person name="Thang M."/>
            <person name="Chan C."/>
        </authorList>
    </citation>
    <scope>NUCLEOTIDE SEQUENCE [LARGE SCALE GENOMIC DNA]</scope>
</reference>
<sequence>MTEESVLGDLQRLVSYEGPEEPLAEHLAFHESNTQAVQLLQKSLRGETEMAEIQALRATVRILGTLAGDATGDTVPDVSSSGSPLAQALRCEGLTGAVLELLQRWKSPKEERPWLLLEGLRALRLLLVLPLSAKSEHRAGKRNTAAWWVEDDVGYVRHGEARRRLGEVLVTVLDEVKESSKAEMKAAAFGALQNLVTGSPVAFRHLAQGPVAEKVVLLTEAQLKSLPHAAVGDGCRLLTLLCSGPRSHVRRVADAQALPLAMERPSDWNPVHPQVAPAAVVLLGVLCEAVDPQPGLLELCAGPAKQFSKQIRDELGWARAPVASAVLALLPEG</sequence>
<evidence type="ECO:0000313" key="2">
    <source>
        <dbReference type="Proteomes" id="UP001642484"/>
    </source>
</evidence>
<organism evidence="1 2">
    <name type="scientific">Durusdinium trenchii</name>
    <dbReference type="NCBI Taxonomy" id="1381693"/>
    <lineage>
        <taxon>Eukaryota</taxon>
        <taxon>Sar</taxon>
        <taxon>Alveolata</taxon>
        <taxon>Dinophyceae</taxon>
        <taxon>Suessiales</taxon>
        <taxon>Symbiodiniaceae</taxon>
        <taxon>Durusdinium</taxon>
    </lineage>
</organism>
<name>A0ABP0S963_9DINO</name>
<dbReference type="EMBL" id="CAXAMN010027140">
    <property type="protein sequence ID" value="CAK9108887.1"/>
    <property type="molecule type" value="Genomic_DNA"/>
</dbReference>
<dbReference type="SUPFAM" id="SSF48371">
    <property type="entry name" value="ARM repeat"/>
    <property type="match status" value="1"/>
</dbReference>
<accession>A0ABP0S963</accession>
<dbReference type="InterPro" id="IPR016024">
    <property type="entry name" value="ARM-type_fold"/>
</dbReference>
<protein>
    <recommendedName>
        <fullName evidence="3">Protein HGH1 homolog</fullName>
    </recommendedName>
</protein>
<dbReference type="InterPro" id="IPR011989">
    <property type="entry name" value="ARM-like"/>
</dbReference>
<dbReference type="Gene3D" id="1.25.10.10">
    <property type="entry name" value="Leucine-rich Repeat Variant"/>
    <property type="match status" value="1"/>
</dbReference>
<evidence type="ECO:0008006" key="3">
    <source>
        <dbReference type="Google" id="ProtNLM"/>
    </source>
</evidence>
<gene>
    <name evidence="1" type="ORF">CCMP2556_LOCUS50714</name>
</gene>
<keyword evidence="2" id="KW-1185">Reference proteome</keyword>
<evidence type="ECO:0000313" key="1">
    <source>
        <dbReference type="EMBL" id="CAK9108887.1"/>
    </source>
</evidence>
<proteinExistence type="predicted"/>
<comment type="caution">
    <text evidence="1">The sequence shown here is derived from an EMBL/GenBank/DDBJ whole genome shotgun (WGS) entry which is preliminary data.</text>
</comment>
<dbReference type="Proteomes" id="UP001642484">
    <property type="component" value="Unassembled WGS sequence"/>
</dbReference>